<gene>
    <name evidence="4" type="ORF">FXB38_13605</name>
</gene>
<evidence type="ECO:0000313" key="5">
    <source>
        <dbReference type="Proteomes" id="UP000324853"/>
    </source>
</evidence>
<dbReference type="Proteomes" id="UP000324853">
    <property type="component" value="Unassembled WGS sequence"/>
</dbReference>
<dbReference type="InterPro" id="IPR002347">
    <property type="entry name" value="SDR_fam"/>
</dbReference>
<dbReference type="PRINTS" id="PR00081">
    <property type="entry name" value="GDHRDH"/>
</dbReference>
<comment type="caution">
    <text evidence="4">The sequence shown here is derived from an EMBL/GenBank/DDBJ whole genome shotgun (WGS) entry which is preliminary data.</text>
</comment>
<dbReference type="AlphaFoldDB" id="A0A5S4WX25"/>
<comment type="similarity">
    <text evidence="1 3">Belongs to the short-chain dehydrogenases/reductases (SDR) family.</text>
</comment>
<organism evidence="4 5">
    <name type="scientific">Bradyrhizobium cytisi</name>
    <dbReference type="NCBI Taxonomy" id="515489"/>
    <lineage>
        <taxon>Bacteria</taxon>
        <taxon>Pseudomonadati</taxon>
        <taxon>Pseudomonadota</taxon>
        <taxon>Alphaproteobacteria</taxon>
        <taxon>Hyphomicrobiales</taxon>
        <taxon>Nitrobacteraceae</taxon>
        <taxon>Bradyrhizobium</taxon>
    </lineage>
</organism>
<evidence type="ECO:0000256" key="1">
    <source>
        <dbReference type="ARBA" id="ARBA00006484"/>
    </source>
</evidence>
<dbReference type="InterPro" id="IPR036291">
    <property type="entry name" value="NAD(P)-bd_dom_sf"/>
</dbReference>
<reference evidence="4 5" key="1">
    <citation type="submission" date="2019-08" db="EMBL/GenBank/DDBJ databases">
        <title>Bradyrhizobium hipponensis sp. nov., a rhizobium isolated from a Lupinus angustifolius root nodule in Tunisia.</title>
        <authorList>
            <person name="Off K."/>
            <person name="Rejili M."/>
            <person name="Mars M."/>
            <person name="Brachmann A."/>
            <person name="Marin M."/>
        </authorList>
    </citation>
    <scope>NUCLEOTIDE SEQUENCE [LARGE SCALE GENOMIC DNA]</scope>
    <source>
        <strain evidence="4 5">CTAW11</strain>
    </source>
</reference>
<dbReference type="SUPFAM" id="SSF51735">
    <property type="entry name" value="NAD(P)-binding Rossmann-fold domains"/>
    <property type="match status" value="1"/>
</dbReference>
<evidence type="ECO:0000313" key="4">
    <source>
        <dbReference type="EMBL" id="TYL84707.1"/>
    </source>
</evidence>
<dbReference type="PANTHER" id="PTHR43976:SF16">
    <property type="entry name" value="SHORT-CHAIN DEHYDROGENASE_REDUCTASE FAMILY PROTEIN"/>
    <property type="match status" value="1"/>
</dbReference>
<dbReference type="OrthoDB" id="9793825at2"/>
<evidence type="ECO:0000256" key="2">
    <source>
        <dbReference type="ARBA" id="ARBA00023002"/>
    </source>
</evidence>
<dbReference type="PANTHER" id="PTHR43976">
    <property type="entry name" value="SHORT CHAIN DEHYDROGENASE"/>
    <property type="match status" value="1"/>
</dbReference>
<dbReference type="RefSeq" id="WP_148751357.1">
    <property type="nucleotide sequence ID" value="NZ_VSSR01000021.1"/>
</dbReference>
<dbReference type="CDD" id="cd05374">
    <property type="entry name" value="17beta-HSD-like_SDR_c"/>
    <property type="match status" value="1"/>
</dbReference>
<dbReference type="GO" id="GO:0016491">
    <property type="term" value="F:oxidoreductase activity"/>
    <property type="evidence" value="ECO:0007669"/>
    <property type="project" value="UniProtKB-KW"/>
</dbReference>
<dbReference type="Pfam" id="PF00106">
    <property type="entry name" value="adh_short"/>
    <property type="match status" value="1"/>
</dbReference>
<evidence type="ECO:0000256" key="3">
    <source>
        <dbReference type="RuleBase" id="RU000363"/>
    </source>
</evidence>
<dbReference type="EMBL" id="VSSR01000021">
    <property type="protein sequence ID" value="TYL84707.1"/>
    <property type="molecule type" value="Genomic_DNA"/>
</dbReference>
<name>A0A5S4WX25_9BRAD</name>
<keyword evidence="5" id="KW-1185">Reference proteome</keyword>
<protein>
    <submittedName>
        <fullName evidence="4">SDR family oxidoreductase</fullName>
    </submittedName>
</protein>
<keyword evidence="2" id="KW-0560">Oxidoreductase</keyword>
<sequence>MPKTWFITGASSGFGRELTELLLHRGDTVAATVRKPEALQDLASKYRERLWVAVLDVTDGEGVRQIVSRAFADLGRIDVVVSNAGYALFGAAEEVSDAQIERQIDTNLLGSIRLARAAIPHLRRQGGGRIIQISSSVGQAAYPTMGVYAATKWGVEGFFEGTIPEIAPFGIEVTLVEPGASRTNFASSSADMGQILLVYEQTPAGEFRRKAESAGLAMFPGDPRKVAAAIIASADQAPAPRRLTLGSDAYALVHAALTERLAVLENQEALARSTDIAIQGAAV</sequence>
<dbReference type="InterPro" id="IPR051911">
    <property type="entry name" value="SDR_oxidoreductase"/>
</dbReference>
<dbReference type="NCBIfam" id="NF005065">
    <property type="entry name" value="PRK06482.1"/>
    <property type="match status" value="1"/>
</dbReference>
<dbReference type="PRINTS" id="PR00080">
    <property type="entry name" value="SDRFAMILY"/>
</dbReference>
<dbReference type="Gene3D" id="3.40.50.720">
    <property type="entry name" value="NAD(P)-binding Rossmann-like Domain"/>
    <property type="match status" value="1"/>
</dbReference>
<accession>A0A5S4WX25</accession>
<proteinExistence type="inferred from homology"/>